<comment type="caution">
    <text evidence="5">The sequence shown here is derived from an EMBL/GenBank/DDBJ whole genome shotgun (WGS) entry which is preliminary data.</text>
</comment>
<dbReference type="GO" id="GO:0004565">
    <property type="term" value="F:beta-galactosidase activity"/>
    <property type="evidence" value="ECO:0007669"/>
    <property type="project" value="InterPro"/>
</dbReference>
<dbReference type="AlphaFoldDB" id="A0A1F5NBQ8"/>
<protein>
    <recommendedName>
        <fullName evidence="4">Glycoside hydrolase family 42 N-terminal domain-containing protein</fullName>
    </recommendedName>
</protein>
<reference evidence="5 6" key="1">
    <citation type="journal article" date="2016" name="Nat. Commun.">
        <title>Thousands of microbial genomes shed light on interconnected biogeochemical processes in an aquifer system.</title>
        <authorList>
            <person name="Anantharaman K."/>
            <person name="Brown C.T."/>
            <person name="Hug L.A."/>
            <person name="Sharon I."/>
            <person name="Castelle C.J."/>
            <person name="Probst A.J."/>
            <person name="Thomas B.C."/>
            <person name="Singh A."/>
            <person name="Wilkins M.J."/>
            <person name="Karaoz U."/>
            <person name="Brodie E.L."/>
            <person name="Williams K.H."/>
            <person name="Hubbard S.S."/>
            <person name="Banfield J.F."/>
        </authorList>
    </citation>
    <scope>NUCLEOTIDE SEQUENCE [LARGE SCALE GENOMIC DNA]</scope>
</reference>
<gene>
    <name evidence="5" type="ORF">A3K06_03000</name>
</gene>
<accession>A0A1F5NBQ8</accession>
<dbReference type="GO" id="GO:0005975">
    <property type="term" value="P:carbohydrate metabolic process"/>
    <property type="evidence" value="ECO:0007669"/>
    <property type="project" value="InterPro"/>
</dbReference>
<organism evidence="5 6">
    <name type="scientific">Candidatus Doudnabacteria bacterium RIFCSPHIGHO2_01_52_17</name>
    <dbReference type="NCBI Taxonomy" id="1817820"/>
    <lineage>
        <taxon>Bacteria</taxon>
        <taxon>Candidatus Doudnaibacteriota</taxon>
    </lineage>
</organism>
<keyword evidence="3" id="KW-0472">Membrane</keyword>
<dbReference type="Pfam" id="PF02449">
    <property type="entry name" value="Glyco_hydro_42"/>
    <property type="match status" value="1"/>
</dbReference>
<keyword evidence="2" id="KW-0326">Glycosidase</keyword>
<dbReference type="EMBL" id="MFEG01000034">
    <property type="protein sequence ID" value="OGE75131.1"/>
    <property type="molecule type" value="Genomic_DNA"/>
</dbReference>
<sequence>MARKFLRGRWYKGILFFVLFLIVAAVFFYFRFQPTADHGWGLNFSPEQAEYFGFDSQKLFLTVLDDLRPERMRVTSFWETLEPLPGQFDFAVTDSILREAEKRGAAVILVLGHKQPRWPECHHPSWYDELPEQEKNAAVLSMLKAAVEHFRQFSSVAAWQVENEPFFPYGPDCPAVPGKLMTEELRLVKSLDARPLIITDSGEKGAWLPAAWAGADVFGSTMYRQVYQDKWGRYLKYPIPAAVYRIRAGILQTFSKVNRIIGVELQAEPWFSTNPFDTPWERQSELMSPEIFLEYADYARRVGFAENYFWGVEWWYWAKAQGHPEMWEAAKEFFEANRE</sequence>
<evidence type="ECO:0000256" key="2">
    <source>
        <dbReference type="ARBA" id="ARBA00023295"/>
    </source>
</evidence>
<evidence type="ECO:0000313" key="5">
    <source>
        <dbReference type="EMBL" id="OGE75131.1"/>
    </source>
</evidence>
<keyword evidence="3" id="KW-1133">Transmembrane helix</keyword>
<evidence type="ECO:0000259" key="4">
    <source>
        <dbReference type="Pfam" id="PF02449"/>
    </source>
</evidence>
<dbReference type="GO" id="GO:0009341">
    <property type="term" value="C:beta-galactosidase complex"/>
    <property type="evidence" value="ECO:0007669"/>
    <property type="project" value="InterPro"/>
</dbReference>
<dbReference type="Proteomes" id="UP000176547">
    <property type="component" value="Unassembled WGS sequence"/>
</dbReference>
<proteinExistence type="predicted"/>
<dbReference type="SUPFAM" id="SSF51445">
    <property type="entry name" value="(Trans)glycosidases"/>
    <property type="match status" value="1"/>
</dbReference>
<dbReference type="InterPro" id="IPR013529">
    <property type="entry name" value="Glyco_hydro_42_N"/>
</dbReference>
<keyword evidence="1" id="KW-0378">Hydrolase</keyword>
<feature type="transmembrane region" description="Helical" evidence="3">
    <location>
        <begin position="12"/>
        <end position="30"/>
    </location>
</feature>
<dbReference type="InterPro" id="IPR017853">
    <property type="entry name" value="GH"/>
</dbReference>
<evidence type="ECO:0000313" key="6">
    <source>
        <dbReference type="Proteomes" id="UP000176547"/>
    </source>
</evidence>
<evidence type="ECO:0000256" key="3">
    <source>
        <dbReference type="SAM" id="Phobius"/>
    </source>
</evidence>
<keyword evidence="3" id="KW-0812">Transmembrane</keyword>
<dbReference type="Gene3D" id="3.20.20.80">
    <property type="entry name" value="Glycosidases"/>
    <property type="match status" value="1"/>
</dbReference>
<evidence type="ECO:0000256" key="1">
    <source>
        <dbReference type="ARBA" id="ARBA00022801"/>
    </source>
</evidence>
<name>A0A1F5NBQ8_9BACT</name>
<feature type="domain" description="Glycoside hydrolase family 42 N-terminal" evidence="4">
    <location>
        <begin position="72"/>
        <end position="127"/>
    </location>
</feature>